<evidence type="ECO:0000313" key="1">
    <source>
        <dbReference type="EMBL" id="PWU46056.1"/>
    </source>
</evidence>
<name>A0A317JZ55_9ACTN</name>
<dbReference type="AlphaFoldDB" id="A0A317JZ55"/>
<organism evidence="1 2">
    <name type="scientific">Micromonospora globispora</name>
    <dbReference type="NCBI Taxonomy" id="1450148"/>
    <lineage>
        <taxon>Bacteria</taxon>
        <taxon>Bacillati</taxon>
        <taxon>Actinomycetota</taxon>
        <taxon>Actinomycetes</taxon>
        <taxon>Micromonosporales</taxon>
        <taxon>Micromonosporaceae</taxon>
        <taxon>Micromonospora</taxon>
    </lineage>
</organism>
<dbReference type="EMBL" id="QGSV01000229">
    <property type="protein sequence ID" value="PWU46056.1"/>
    <property type="molecule type" value="Genomic_DNA"/>
</dbReference>
<reference evidence="2" key="1">
    <citation type="submission" date="2018-05" db="EMBL/GenBank/DDBJ databases">
        <title>Micromonospora globispora sp. nov. and Micromonospora rugosa sp. nov., isolated from marine sediment.</title>
        <authorList>
            <person name="Carro L."/>
            <person name="Aysel V."/>
            <person name="Cetin D."/>
            <person name="Igual J.M."/>
            <person name="Klenk H.-P."/>
            <person name="Trujillo M.E."/>
            <person name="Sahin N."/>
        </authorList>
    </citation>
    <scope>NUCLEOTIDE SEQUENCE [LARGE SCALE GENOMIC DNA]</scope>
    <source>
        <strain evidence="2">S2904</strain>
    </source>
</reference>
<accession>A0A317JZ55</accession>
<sequence length="63" mass="6208">MTSGSALIAALEACVLLGPVVHRPLVLPRNGVDLSALAVTSAVTAIRCLSGSVGAAGFAHPLD</sequence>
<dbReference type="Proteomes" id="UP000245683">
    <property type="component" value="Unassembled WGS sequence"/>
</dbReference>
<gene>
    <name evidence="1" type="ORF">DLJ46_19255</name>
</gene>
<proteinExistence type="predicted"/>
<comment type="caution">
    <text evidence="1">The sequence shown here is derived from an EMBL/GenBank/DDBJ whole genome shotgun (WGS) entry which is preliminary data.</text>
</comment>
<keyword evidence="2" id="KW-1185">Reference proteome</keyword>
<evidence type="ECO:0000313" key="2">
    <source>
        <dbReference type="Proteomes" id="UP000245683"/>
    </source>
</evidence>
<protein>
    <submittedName>
        <fullName evidence="1">Uncharacterized protein</fullName>
    </submittedName>
</protein>